<feature type="active site" evidence="5">
    <location>
        <position position="249"/>
    </location>
</feature>
<evidence type="ECO:0000256" key="2">
    <source>
        <dbReference type="ARBA" id="ARBA00023002"/>
    </source>
</evidence>
<dbReference type="GO" id="GO:0006081">
    <property type="term" value="P:aldehyde metabolic process"/>
    <property type="evidence" value="ECO:0007669"/>
    <property type="project" value="InterPro"/>
</dbReference>
<dbReference type="InterPro" id="IPR016160">
    <property type="entry name" value="Ald_DH_CS_CYS"/>
</dbReference>
<comment type="similarity">
    <text evidence="1 4 7">Belongs to the aldehyde dehydrogenase family.</text>
</comment>
<evidence type="ECO:0000256" key="1">
    <source>
        <dbReference type="ARBA" id="ARBA00009986"/>
    </source>
</evidence>
<comment type="caution">
    <text evidence="9">The sequence shown here is derived from an EMBL/GenBank/DDBJ whole genome shotgun (WGS) entry which is preliminary data.</text>
</comment>
<accession>A0A158KRM8</accession>
<dbReference type="GO" id="GO:0004029">
    <property type="term" value="F:aldehyde dehydrogenase (NAD+) activity"/>
    <property type="evidence" value="ECO:0007669"/>
    <property type="project" value="TreeGrafter"/>
</dbReference>
<dbReference type="PROSITE" id="PS00070">
    <property type="entry name" value="ALDEHYDE_DEHYDR_CYS"/>
    <property type="match status" value="1"/>
</dbReference>
<organism evidence="9 10">
    <name type="scientific">Caballeronia choica</name>
    <dbReference type="NCBI Taxonomy" id="326476"/>
    <lineage>
        <taxon>Bacteria</taxon>
        <taxon>Pseudomonadati</taxon>
        <taxon>Pseudomonadota</taxon>
        <taxon>Betaproteobacteria</taxon>
        <taxon>Burkholderiales</taxon>
        <taxon>Burkholderiaceae</taxon>
        <taxon>Caballeronia</taxon>
    </lineage>
</organism>
<feature type="domain" description="Aldehyde dehydrogenase" evidence="8">
    <location>
        <begin position="26"/>
        <end position="436"/>
    </location>
</feature>
<dbReference type="OrthoDB" id="6187633at2"/>
<dbReference type="Proteomes" id="UP000054770">
    <property type="component" value="Unassembled WGS sequence"/>
</dbReference>
<dbReference type="PANTHER" id="PTHR43570">
    <property type="entry name" value="ALDEHYDE DEHYDROGENASE"/>
    <property type="match status" value="1"/>
</dbReference>
<proteinExistence type="inferred from homology"/>
<evidence type="ECO:0000256" key="4">
    <source>
        <dbReference type="PIRNR" id="PIRNR036492"/>
    </source>
</evidence>
<dbReference type="Pfam" id="PF00171">
    <property type="entry name" value="Aldedh"/>
    <property type="match status" value="1"/>
</dbReference>
<reference evidence="9" key="1">
    <citation type="submission" date="2016-01" db="EMBL/GenBank/DDBJ databases">
        <authorList>
            <person name="Peeters C."/>
        </authorList>
    </citation>
    <scope>NUCLEOTIDE SEQUENCE [LARGE SCALE GENOMIC DNA]</scope>
    <source>
        <strain evidence="9">LMG 22940</strain>
    </source>
</reference>
<keyword evidence="10" id="KW-1185">Reference proteome</keyword>
<dbReference type="AlphaFoldDB" id="A0A158KRM8"/>
<dbReference type="Gene3D" id="3.40.309.10">
    <property type="entry name" value="Aldehyde Dehydrogenase, Chain A, domain 2"/>
    <property type="match status" value="1"/>
</dbReference>
<keyword evidence="2 4" id="KW-0560">Oxidoreductase</keyword>
<dbReference type="RefSeq" id="WP_087648913.1">
    <property type="nucleotide sequence ID" value="NZ_FCON02000144.1"/>
</dbReference>
<dbReference type="PIRSF" id="PIRSF036492">
    <property type="entry name" value="ALDH"/>
    <property type="match status" value="1"/>
</dbReference>
<gene>
    <name evidence="9" type="ORF">AWB68_07036</name>
</gene>
<protein>
    <recommendedName>
        <fullName evidence="4">Aldehyde dehydrogenase</fullName>
    </recommendedName>
</protein>
<dbReference type="InterPro" id="IPR015590">
    <property type="entry name" value="Aldehyde_DH_dom"/>
</dbReference>
<dbReference type="EMBL" id="FCON02000144">
    <property type="protein sequence ID" value="SAL83767.1"/>
    <property type="molecule type" value="Genomic_DNA"/>
</dbReference>
<dbReference type="PROSITE" id="PS00687">
    <property type="entry name" value="ALDEHYDE_DEHYDR_GLU"/>
    <property type="match status" value="1"/>
</dbReference>
<evidence type="ECO:0000256" key="5">
    <source>
        <dbReference type="PIRSR" id="PIRSR036492-1"/>
    </source>
</evidence>
<name>A0A158KRM8_9BURK</name>
<feature type="active site" evidence="5 6">
    <location>
        <position position="215"/>
    </location>
</feature>
<sequence>MKDTIENLNAIFARQRTASLENPYPDLEQRKRDLKAVRVALRRYQDRLATAMSDDFGRRSEFECKMLDVMFPALQIDHALSRLKRWMKPQGRRTDRMFTTNRAKVVYQPKGVVGVIAAWNFPIVEAVGPMIMALAAGNRVIIKMSEYSPRSTVVLREMLAEIVPLEQVAVFGGGVELAQAFASLPLDHIVFTGSPAIGKEIMRAASANLTPVTLELGGKSPAIVSGSASIAAAARSIAHGKAFNGGQACVAPDYALVPRARIDEFVAAAVGAFQRMYPDPVNDPNYTSIASDRHASRVRELLADAIEKGATVTSCGPGDGQRIVTMQVVTGVTPEMRVMQEEIFNPILPVVPCDSLDEAIRYITARPRPLALYYFGSDAGEVRRLTRDVHSGGMTINDWAWHVFQGDLPFGGSGNSGIGSWRGPEGFRALSHGKSVLTMNRWFPVHLFRPPYGTRIQRLIAKIFLGHPDHSLPSDACTRLTDTVQPH</sequence>
<dbReference type="InterPro" id="IPR012394">
    <property type="entry name" value="Aldehyde_DH_NAD(P)"/>
</dbReference>
<dbReference type="InterPro" id="IPR029510">
    <property type="entry name" value="Ald_DH_CS_GLU"/>
</dbReference>
<dbReference type="Gene3D" id="3.40.605.10">
    <property type="entry name" value="Aldehyde Dehydrogenase, Chain A, domain 1"/>
    <property type="match status" value="1"/>
</dbReference>
<dbReference type="GO" id="GO:0005737">
    <property type="term" value="C:cytoplasm"/>
    <property type="evidence" value="ECO:0007669"/>
    <property type="project" value="TreeGrafter"/>
</dbReference>
<keyword evidence="3" id="KW-0520">NAD</keyword>
<dbReference type="InterPro" id="IPR016161">
    <property type="entry name" value="Ald_DH/histidinol_DH"/>
</dbReference>
<evidence type="ECO:0000313" key="10">
    <source>
        <dbReference type="Proteomes" id="UP000054770"/>
    </source>
</evidence>
<dbReference type="InterPro" id="IPR016162">
    <property type="entry name" value="Ald_DH_N"/>
</dbReference>
<evidence type="ECO:0000256" key="6">
    <source>
        <dbReference type="PROSITE-ProRule" id="PRU10007"/>
    </source>
</evidence>
<evidence type="ECO:0000256" key="7">
    <source>
        <dbReference type="RuleBase" id="RU003345"/>
    </source>
</evidence>
<dbReference type="PANTHER" id="PTHR43570:SF20">
    <property type="entry name" value="ALDEHYDE DEHYDROGENASE ALDX-RELATED"/>
    <property type="match status" value="1"/>
</dbReference>
<dbReference type="SUPFAM" id="SSF53720">
    <property type="entry name" value="ALDH-like"/>
    <property type="match status" value="1"/>
</dbReference>
<evidence type="ECO:0000313" key="9">
    <source>
        <dbReference type="EMBL" id="SAL83767.1"/>
    </source>
</evidence>
<dbReference type="InterPro" id="IPR016163">
    <property type="entry name" value="Ald_DH_C"/>
</dbReference>
<evidence type="ECO:0000256" key="3">
    <source>
        <dbReference type="ARBA" id="ARBA00023027"/>
    </source>
</evidence>
<evidence type="ECO:0000259" key="8">
    <source>
        <dbReference type="Pfam" id="PF00171"/>
    </source>
</evidence>